<sequence>MKSWTLVIGLVILTSCNSSTNRDLKNEQRDSSASAIIYDSLKIAYGRYVKFDKSMNATTLLTTECRKDQPLDHTQSNQALGDLGRNDTLKLYAEFVDCGEFGGNREYINVFRKDSILECTLIQDSVVCNFDEYGRKYFRKAQQTLPLSESASQSITDYLELLLRYSLKGSELHSHAAGYFSATITRGVDYRKDFSFDVYDSEGQWIYFDILKNEIKTSANI</sequence>
<keyword evidence="2" id="KW-1185">Reference proteome</keyword>
<protein>
    <recommendedName>
        <fullName evidence="3">Lipoprotein</fullName>
    </recommendedName>
</protein>
<evidence type="ECO:0000313" key="2">
    <source>
        <dbReference type="Proteomes" id="UP000480178"/>
    </source>
</evidence>
<dbReference type="Proteomes" id="UP000480178">
    <property type="component" value="Chromosome"/>
</dbReference>
<name>A0A6C0GCH7_9BACT</name>
<accession>A0A6C0GCH7</accession>
<dbReference type="RefSeq" id="WP_162441636.1">
    <property type="nucleotide sequence ID" value="NZ_CP048222.1"/>
</dbReference>
<dbReference type="EMBL" id="CP048222">
    <property type="protein sequence ID" value="QHT65554.1"/>
    <property type="molecule type" value="Genomic_DNA"/>
</dbReference>
<reference evidence="1 2" key="1">
    <citation type="submission" date="2020-01" db="EMBL/GenBank/DDBJ databases">
        <authorList>
            <person name="Kim M.K."/>
        </authorList>
    </citation>
    <scope>NUCLEOTIDE SEQUENCE [LARGE SCALE GENOMIC DNA]</scope>
    <source>
        <strain evidence="1 2">172606-1</strain>
    </source>
</reference>
<dbReference type="AlphaFoldDB" id="A0A6C0GCH7"/>
<dbReference type="PROSITE" id="PS51257">
    <property type="entry name" value="PROKAR_LIPOPROTEIN"/>
    <property type="match status" value="1"/>
</dbReference>
<dbReference type="KEGG" id="rhoz:GXP67_02180"/>
<evidence type="ECO:0000313" key="1">
    <source>
        <dbReference type="EMBL" id="QHT65554.1"/>
    </source>
</evidence>
<evidence type="ECO:0008006" key="3">
    <source>
        <dbReference type="Google" id="ProtNLM"/>
    </source>
</evidence>
<gene>
    <name evidence="1" type="ORF">GXP67_02180</name>
</gene>
<organism evidence="1 2">
    <name type="scientific">Rhodocytophaga rosea</name>
    <dbReference type="NCBI Taxonomy" id="2704465"/>
    <lineage>
        <taxon>Bacteria</taxon>
        <taxon>Pseudomonadati</taxon>
        <taxon>Bacteroidota</taxon>
        <taxon>Cytophagia</taxon>
        <taxon>Cytophagales</taxon>
        <taxon>Rhodocytophagaceae</taxon>
        <taxon>Rhodocytophaga</taxon>
    </lineage>
</organism>
<proteinExistence type="predicted"/>